<comment type="cofactor">
    <cofactor evidence="1">
        <name>Zn(2+)</name>
        <dbReference type="ChEBI" id="CHEBI:29105"/>
    </cofactor>
</comment>
<evidence type="ECO:0000256" key="3">
    <source>
        <dbReference type="ARBA" id="ARBA00022694"/>
    </source>
</evidence>
<dbReference type="InterPro" id="IPR013471">
    <property type="entry name" value="RNase_Z/BN"/>
</dbReference>
<evidence type="ECO:0000313" key="11">
    <source>
        <dbReference type="Proteomes" id="UP000663831"/>
    </source>
</evidence>
<dbReference type="EMBL" id="CAJMWV010000220">
    <property type="protein sequence ID" value="CAE6383537.1"/>
    <property type="molecule type" value="Genomic_DNA"/>
</dbReference>
<keyword evidence="4" id="KW-0540">Nuclease</keyword>
<dbReference type="InterPro" id="IPR036866">
    <property type="entry name" value="RibonucZ/Hydroxyglut_hydro"/>
</dbReference>
<dbReference type="Proteomes" id="UP000663831">
    <property type="component" value="Unassembled WGS sequence"/>
</dbReference>
<dbReference type="HAMAP" id="MF_01818">
    <property type="entry name" value="RNase_Z_BN"/>
    <property type="match status" value="1"/>
</dbReference>
<dbReference type="GO" id="GO:0046872">
    <property type="term" value="F:metal ion binding"/>
    <property type="evidence" value="ECO:0007669"/>
    <property type="project" value="UniProtKB-KW"/>
</dbReference>
<evidence type="ECO:0000256" key="2">
    <source>
        <dbReference type="ARBA" id="ARBA00011738"/>
    </source>
</evidence>
<dbReference type="PANTHER" id="PTHR46018">
    <property type="entry name" value="ZINC PHOSPHODIESTERASE ELAC PROTEIN 1"/>
    <property type="match status" value="1"/>
</dbReference>
<evidence type="ECO:0000256" key="4">
    <source>
        <dbReference type="ARBA" id="ARBA00022722"/>
    </source>
</evidence>
<gene>
    <name evidence="10" type="ORF">RDB_LOCUS3894</name>
</gene>
<evidence type="ECO:0000256" key="9">
    <source>
        <dbReference type="SAM" id="MobiDB-lite"/>
    </source>
</evidence>
<evidence type="ECO:0008006" key="12">
    <source>
        <dbReference type="Google" id="ProtNLM"/>
    </source>
</evidence>
<comment type="caution">
    <text evidence="10">The sequence shown here is derived from an EMBL/GenBank/DDBJ whole genome shotgun (WGS) entry which is preliminary data.</text>
</comment>
<evidence type="ECO:0000256" key="6">
    <source>
        <dbReference type="ARBA" id="ARBA00022759"/>
    </source>
</evidence>
<accession>A0A8H2WH29</accession>
<evidence type="ECO:0000313" key="10">
    <source>
        <dbReference type="EMBL" id="CAE6383537.1"/>
    </source>
</evidence>
<keyword evidence="8" id="KW-0862">Zinc</keyword>
<dbReference type="GO" id="GO:0042781">
    <property type="term" value="F:3'-tRNA processing endoribonuclease activity"/>
    <property type="evidence" value="ECO:0007669"/>
    <property type="project" value="TreeGrafter"/>
</dbReference>
<organism evidence="10 11">
    <name type="scientific">Rhizoctonia solani</name>
    <dbReference type="NCBI Taxonomy" id="456999"/>
    <lineage>
        <taxon>Eukaryota</taxon>
        <taxon>Fungi</taxon>
        <taxon>Dikarya</taxon>
        <taxon>Basidiomycota</taxon>
        <taxon>Agaricomycotina</taxon>
        <taxon>Agaricomycetes</taxon>
        <taxon>Cantharellales</taxon>
        <taxon>Ceratobasidiaceae</taxon>
        <taxon>Rhizoctonia</taxon>
    </lineage>
</organism>
<reference evidence="10" key="1">
    <citation type="submission" date="2021-01" db="EMBL/GenBank/DDBJ databases">
        <authorList>
            <person name="Kaushik A."/>
        </authorList>
    </citation>
    <scope>NUCLEOTIDE SEQUENCE</scope>
    <source>
        <strain evidence="10">AG3-1AP</strain>
    </source>
</reference>
<keyword evidence="7" id="KW-0378">Hydrolase</keyword>
<dbReference type="PANTHER" id="PTHR46018:SF2">
    <property type="entry name" value="ZINC PHOSPHODIESTERASE ELAC PROTEIN 1"/>
    <property type="match status" value="1"/>
</dbReference>
<feature type="region of interest" description="Disordered" evidence="9">
    <location>
        <begin position="290"/>
        <end position="320"/>
    </location>
</feature>
<evidence type="ECO:0000256" key="7">
    <source>
        <dbReference type="ARBA" id="ARBA00022801"/>
    </source>
</evidence>
<evidence type="ECO:0000256" key="1">
    <source>
        <dbReference type="ARBA" id="ARBA00001947"/>
    </source>
</evidence>
<feature type="compositionally biased region" description="Basic and acidic residues" evidence="9">
    <location>
        <begin position="291"/>
        <end position="310"/>
    </location>
</feature>
<dbReference type="GO" id="GO:0005634">
    <property type="term" value="C:nucleus"/>
    <property type="evidence" value="ECO:0007669"/>
    <property type="project" value="TreeGrafter"/>
</dbReference>
<evidence type="ECO:0000256" key="8">
    <source>
        <dbReference type="ARBA" id="ARBA00022833"/>
    </source>
</evidence>
<proteinExistence type="inferred from homology"/>
<dbReference type="CDD" id="cd07717">
    <property type="entry name" value="RNaseZ_ZiPD-like_MBL-fold"/>
    <property type="match status" value="1"/>
</dbReference>
<comment type="subunit">
    <text evidence="2">Homodimer.</text>
</comment>
<dbReference type="Pfam" id="PF23023">
    <property type="entry name" value="Anti-Pycsar_Apyc1"/>
    <property type="match status" value="1"/>
</dbReference>
<keyword evidence="5" id="KW-0479">Metal-binding</keyword>
<protein>
    <recommendedName>
        <fullName evidence="12">Metallo-beta-lactamase domain-containing protein</fullName>
    </recommendedName>
</protein>
<dbReference type="SUPFAM" id="SSF56281">
    <property type="entry name" value="Metallo-hydrolase/oxidoreductase"/>
    <property type="match status" value="1"/>
</dbReference>
<sequence>MPVPLSLIFLGTSAGGGPTPSRGCSSTAINMNGVIWLVDCAEGTQRQMLHAKLKIGKVQKIFVTHLHMDHCMGIAPLMSTLMSSISNPVPQPDTKRLDIYGPPGLRELLRTILRITQASLSGKYAVHELLSADDVACHYESATIHSNEIDGTDFRPSSDGTWKEITKDGEWVVNAGPVKHRVPCLGYVFQEASGAAPFDQLEHLAPLERNAEALARQGIRHPRSLLGQLLQFREPIVLPDGAVINPPPLSVPGRKLVILGDTCDPWAMKYLSMDASLLVHESTNAYIPLEVDPRGSGRKESEDSVEERAMQRGHSTPRMAGKFARDIGAKRLVLNHFGSKFASSRPNSEQSQSVGTDRQLEVVREIERQASIAWGNGTAIAAYDLFSIDVPAHELDAESNM</sequence>
<name>A0A8H2WH29_9AGAM</name>
<keyword evidence="3" id="KW-0819">tRNA processing</keyword>
<evidence type="ECO:0000256" key="5">
    <source>
        <dbReference type="ARBA" id="ARBA00022723"/>
    </source>
</evidence>
<dbReference type="AlphaFoldDB" id="A0A8H2WH29"/>
<keyword evidence="6" id="KW-0255">Endonuclease</keyword>
<dbReference type="Gene3D" id="3.60.15.10">
    <property type="entry name" value="Ribonuclease Z/Hydroxyacylglutathione hydrolase-like"/>
    <property type="match status" value="1"/>
</dbReference>